<reference evidence="2 3" key="1">
    <citation type="submission" date="2019-07" db="EMBL/GenBank/DDBJ databases">
        <title>Whole genome shotgun sequence of Myxococcus fulvus NBRC 100333.</title>
        <authorList>
            <person name="Hosoyama A."/>
            <person name="Uohara A."/>
            <person name="Ohji S."/>
            <person name="Ichikawa N."/>
        </authorList>
    </citation>
    <scope>NUCLEOTIDE SEQUENCE [LARGE SCALE GENOMIC DNA]</scope>
    <source>
        <strain evidence="2 3">NBRC 100333</strain>
    </source>
</reference>
<proteinExistence type="predicted"/>
<gene>
    <name evidence="2" type="ORF">MFU01_08130</name>
</gene>
<dbReference type="PROSITE" id="PS51257">
    <property type="entry name" value="PROKAR_LIPOPROTEIN"/>
    <property type="match status" value="1"/>
</dbReference>
<accession>A0A511SV40</accession>
<dbReference type="Proteomes" id="UP000321514">
    <property type="component" value="Unassembled WGS sequence"/>
</dbReference>
<comment type="caution">
    <text evidence="2">The sequence shown here is derived from an EMBL/GenBank/DDBJ whole genome shotgun (WGS) entry which is preliminary data.</text>
</comment>
<sequence>MGRHRQSHHLGRGGFMRRVVLIAALGLGVTAAFACKTTQPPGTETQAPIQGPDQVREPVQTVPNEPPGPATPMPAQADAGTTETP</sequence>
<evidence type="ECO:0000256" key="1">
    <source>
        <dbReference type="SAM" id="MobiDB-lite"/>
    </source>
</evidence>
<dbReference type="STRING" id="1334629.MFUL124B02_04300"/>
<feature type="compositionally biased region" description="Polar residues" evidence="1">
    <location>
        <begin position="37"/>
        <end position="48"/>
    </location>
</feature>
<protein>
    <recommendedName>
        <fullName evidence="4">Lipoprotein</fullName>
    </recommendedName>
</protein>
<name>A0A511SV40_MYXFU</name>
<evidence type="ECO:0000313" key="3">
    <source>
        <dbReference type="Proteomes" id="UP000321514"/>
    </source>
</evidence>
<organism evidence="2 3">
    <name type="scientific">Myxococcus fulvus</name>
    <dbReference type="NCBI Taxonomy" id="33"/>
    <lineage>
        <taxon>Bacteria</taxon>
        <taxon>Pseudomonadati</taxon>
        <taxon>Myxococcota</taxon>
        <taxon>Myxococcia</taxon>
        <taxon>Myxococcales</taxon>
        <taxon>Cystobacterineae</taxon>
        <taxon>Myxococcaceae</taxon>
        <taxon>Myxococcus</taxon>
    </lineage>
</organism>
<evidence type="ECO:0008006" key="4">
    <source>
        <dbReference type="Google" id="ProtNLM"/>
    </source>
</evidence>
<dbReference type="EMBL" id="BJXR01000012">
    <property type="protein sequence ID" value="GEN05776.1"/>
    <property type="molecule type" value="Genomic_DNA"/>
</dbReference>
<dbReference type="AlphaFoldDB" id="A0A511SV40"/>
<feature type="region of interest" description="Disordered" evidence="1">
    <location>
        <begin position="37"/>
        <end position="85"/>
    </location>
</feature>
<evidence type="ECO:0000313" key="2">
    <source>
        <dbReference type="EMBL" id="GEN05776.1"/>
    </source>
</evidence>